<keyword evidence="15" id="KW-1185">Reference proteome</keyword>
<dbReference type="InterPro" id="IPR050445">
    <property type="entry name" value="Bact_polysacc_biosynth/exp"/>
</dbReference>
<feature type="domain" description="Polysaccharide chain length determinant N-terminal" evidence="13">
    <location>
        <begin position="10"/>
        <end position="98"/>
    </location>
</feature>
<keyword evidence="5" id="KW-1003">Cell membrane</keyword>
<gene>
    <name evidence="14" type="ORF">JHK64_01605</name>
</gene>
<dbReference type="InterPro" id="IPR003856">
    <property type="entry name" value="LPS_length_determ_N"/>
</dbReference>
<evidence type="ECO:0000256" key="9">
    <source>
        <dbReference type="ARBA" id="ARBA00023136"/>
    </source>
</evidence>
<evidence type="ECO:0000259" key="13">
    <source>
        <dbReference type="Pfam" id="PF02706"/>
    </source>
</evidence>
<proteinExistence type="inferred from homology"/>
<keyword evidence="10" id="KW-0270">Exopolysaccharide synthesis</keyword>
<keyword evidence="9 12" id="KW-0472">Membrane</keyword>
<comment type="pathway">
    <text evidence="2">Capsule biogenesis; capsule polysaccharide biosynthesis.</text>
</comment>
<dbReference type="Pfam" id="PF02706">
    <property type="entry name" value="Wzz"/>
    <property type="match status" value="1"/>
</dbReference>
<name>A0A934P9D0_9STRE</name>
<evidence type="ECO:0000256" key="3">
    <source>
        <dbReference type="ARBA" id="ARBA00006683"/>
    </source>
</evidence>
<feature type="transmembrane region" description="Helical" evidence="12">
    <location>
        <begin position="181"/>
        <end position="201"/>
    </location>
</feature>
<comment type="similarity">
    <text evidence="3">Belongs to the CpsC/CapA family.</text>
</comment>
<dbReference type="EMBL" id="JAENBP010000002">
    <property type="protein sequence ID" value="MBJ8349326.1"/>
    <property type="molecule type" value="Genomic_DNA"/>
</dbReference>
<comment type="caution">
    <text evidence="14">The sequence shown here is derived from an EMBL/GenBank/DDBJ whole genome shotgun (WGS) entry which is preliminary data.</text>
</comment>
<evidence type="ECO:0000256" key="6">
    <source>
        <dbReference type="ARBA" id="ARBA00022692"/>
    </source>
</evidence>
<dbReference type="PANTHER" id="PTHR32309">
    <property type="entry name" value="TYROSINE-PROTEIN KINASE"/>
    <property type="match status" value="1"/>
</dbReference>
<accession>A0A934P9D0</accession>
<keyword evidence="6 12" id="KW-0812">Transmembrane</keyword>
<evidence type="ECO:0000256" key="7">
    <source>
        <dbReference type="ARBA" id="ARBA00022903"/>
    </source>
</evidence>
<comment type="function">
    <text evidence="11">Required for CpsD phosphorylation. Involved in the regulation of capsular polysaccharide biosynthesis. May be part of a complex that directs the coordinated polymerization and export to the cell surface of the capsular polysaccharide.</text>
</comment>
<protein>
    <recommendedName>
        <fullName evidence="4">Capsular polysaccharide biosynthesis protein CpsC</fullName>
    </recommendedName>
</protein>
<evidence type="ECO:0000256" key="4">
    <source>
        <dbReference type="ARBA" id="ARBA00020739"/>
    </source>
</evidence>
<evidence type="ECO:0000256" key="11">
    <source>
        <dbReference type="ARBA" id="ARBA00045736"/>
    </source>
</evidence>
<dbReference type="Proteomes" id="UP000644875">
    <property type="component" value="Unassembled WGS sequence"/>
</dbReference>
<evidence type="ECO:0000256" key="12">
    <source>
        <dbReference type="SAM" id="Phobius"/>
    </source>
</evidence>
<evidence type="ECO:0000313" key="14">
    <source>
        <dbReference type="EMBL" id="MBJ8349326.1"/>
    </source>
</evidence>
<sequence length="230" mass="25558">MEKKDNGQIEIDILFLLRKIWNKKFLILLVSSLLATIMLVINIFLIKPTYTSTTRIYVVNQNSDASITTQDLQAGDYLVKDYREIIVSNSVLSDVVEKEGLNYSEGTLSKKIAINIPTNTRIISISASDENPQEASDLANAVREVAAQKIKEITKVEDVTVLETAKPSSSPSSPQIRRNTLLAFLIGAFITTLIVLVIELLDDRVKRPEDIEEVLGMTLLGVIPSVDKLK</sequence>
<dbReference type="RefSeq" id="WP_199567257.1">
    <property type="nucleotide sequence ID" value="NZ_JAENBP010000002.1"/>
</dbReference>
<reference evidence="14 15" key="1">
    <citation type="journal article" date="2021" name="Int. J. Syst. Evol. Microbiol.">
        <title>Streptococcus vicugnae sp. nov., isolated from faeces of alpacas (Vicugna pacos) and cattle (Bos taurus), Streptococcus zalophi sp. nov., and Streptococcus pacificus sp. nov., isolated from respiratory tract of California sea lions (Zalophus californianus).</title>
        <authorList>
            <person name="Volokhov D.V."/>
            <person name="Zagorodnyaya T.A."/>
            <person name="Shen Z."/>
            <person name="Blom J."/>
            <person name="Furtak V.A."/>
            <person name="Eisenberg T."/>
            <person name="Fan P."/>
            <person name="Jeong K.C."/>
            <person name="Gao Y."/>
            <person name="Zhang S."/>
            <person name="Amselle M."/>
        </authorList>
    </citation>
    <scope>NUCLEOTIDE SEQUENCE [LARGE SCALE GENOMIC DNA]</scope>
    <source>
        <strain evidence="15">CSL7508-lung</strain>
    </source>
</reference>
<evidence type="ECO:0000256" key="5">
    <source>
        <dbReference type="ARBA" id="ARBA00022475"/>
    </source>
</evidence>
<dbReference type="AlphaFoldDB" id="A0A934P9D0"/>
<keyword evidence="8 12" id="KW-1133">Transmembrane helix</keyword>
<dbReference type="GO" id="GO:0000271">
    <property type="term" value="P:polysaccharide biosynthetic process"/>
    <property type="evidence" value="ECO:0007669"/>
    <property type="project" value="UniProtKB-KW"/>
</dbReference>
<evidence type="ECO:0000256" key="8">
    <source>
        <dbReference type="ARBA" id="ARBA00022989"/>
    </source>
</evidence>
<evidence type="ECO:0000256" key="10">
    <source>
        <dbReference type="ARBA" id="ARBA00023169"/>
    </source>
</evidence>
<dbReference type="GO" id="GO:0005886">
    <property type="term" value="C:plasma membrane"/>
    <property type="evidence" value="ECO:0007669"/>
    <property type="project" value="UniProtKB-SubCell"/>
</dbReference>
<evidence type="ECO:0000256" key="1">
    <source>
        <dbReference type="ARBA" id="ARBA00004651"/>
    </source>
</evidence>
<dbReference type="GO" id="GO:0004713">
    <property type="term" value="F:protein tyrosine kinase activity"/>
    <property type="evidence" value="ECO:0007669"/>
    <property type="project" value="TreeGrafter"/>
</dbReference>
<organism evidence="14 15">
    <name type="scientific">Streptococcus zalophi</name>
    <dbReference type="NCBI Taxonomy" id="640031"/>
    <lineage>
        <taxon>Bacteria</taxon>
        <taxon>Bacillati</taxon>
        <taxon>Bacillota</taxon>
        <taxon>Bacilli</taxon>
        <taxon>Lactobacillales</taxon>
        <taxon>Streptococcaceae</taxon>
        <taxon>Streptococcus</taxon>
    </lineage>
</organism>
<evidence type="ECO:0000313" key="15">
    <source>
        <dbReference type="Proteomes" id="UP000644875"/>
    </source>
</evidence>
<keyword evidence="7" id="KW-0972">Capsule biogenesis/degradation</keyword>
<comment type="subcellular location">
    <subcellularLocation>
        <location evidence="1">Cell membrane</location>
        <topology evidence="1">Multi-pass membrane protein</topology>
    </subcellularLocation>
</comment>
<feature type="transmembrane region" description="Helical" evidence="12">
    <location>
        <begin position="25"/>
        <end position="46"/>
    </location>
</feature>
<dbReference type="PANTHER" id="PTHR32309:SF13">
    <property type="entry name" value="FERRIC ENTEROBACTIN TRANSPORT PROTEIN FEPE"/>
    <property type="match status" value="1"/>
</dbReference>
<evidence type="ECO:0000256" key="2">
    <source>
        <dbReference type="ARBA" id="ARBA00005132"/>
    </source>
</evidence>